<accession>A0A8X6SUC3</accession>
<gene>
    <name evidence="1" type="ORF">TNCV_4647731</name>
</gene>
<dbReference type="AlphaFoldDB" id="A0A8X6SUC3"/>
<dbReference type="EMBL" id="BMAU01021353">
    <property type="protein sequence ID" value="GFY19601.1"/>
    <property type="molecule type" value="Genomic_DNA"/>
</dbReference>
<keyword evidence="2" id="KW-1185">Reference proteome</keyword>
<evidence type="ECO:0000313" key="1">
    <source>
        <dbReference type="EMBL" id="GFY19601.1"/>
    </source>
</evidence>
<name>A0A8X6SUC3_TRICX</name>
<comment type="caution">
    <text evidence="1">The sequence shown here is derived from an EMBL/GenBank/DDBJ whole genome shotgun (WGS) entry which is preliminary data.</text>
</comment>
<reference evidence="1" key="1">
    <citation type="submission" date="2020-08" db="EMBL/GenBank/DDBJ databases">
        <title>Multicomponent nature underlies the extraordinary mechanical properties of spider dragline silk.</title>
        <authorList>
            <person name="Kono N."/>
            <person name="Nakamura H."/>
            <person name="Mori M."/>
            <person name="Yoshida Y."/>
            <person name="Ohtoshi R."/>
            <person name="Malay A.D."/>
            <person name="Moran D.A.P."/>
            <person name="Tomita M."/>
            <person name="Numata K."/>
            <person name="Arakawa K."/>
        </authorList>
    </citation>
    <scope>NUCLEOTIDE SEQUENCE</scope>
</reference>
<proteinExistence type="predicted"/>
<organism evidence="1 2">
    <name type="scientific">Trichonephila clavipes</name>
    <name type="common">Golden silk orbweaver</name>
    <name type="synonym">Nephila clavipes</name>
    <dbReference type="NCBI Taxonomy" id="2585209"/>
    <lineage>
        <taxon>Eukaryota</taxon>
        <taxon>Metazoa</taxon>
        <taxon>Ecdysozoa</taxon>
        <taxon>Arthropoda</taxon>
        <taxon>Chelicerata</taxon>
        <taxon>Arachnida</taxon>
        <taxon>Araneae</taxon>
        <taxon>Araneomorphae</taxon>
        <taxon>Entelegynae</taxon>
        <taxon>Araneoidea</taxon>
        <taxon>Nephilidae</taxon>
        <taxon>Trichonephila</taxon>
    </lineage>
</organism>
<protein>
    <submittedName>
        <fullName evidence="1">Transposable element Tcb1 transposase</fullName>
    </submittedName>
</protein>
<dbReference type="InterPro" id="IPR036397">
    <property type="entry name" value="RNaseH_sf"/>
</dbReference>
<dbReference type="Proteomes" id="UP000887159">
    <property type="component" value="Unassembled WGS sequence"/>
</dbReference>
<dbReference type="GO" id="GO:0003676">
    <property type="term" value="F:nucleic acid binding"/>
    <property type="evidence" value="ECO:0007669"/>
    <property type="project" value="InterPro"/>
</dbReference>
<sequence length="148" mass="16907">MVWVDIGYHSLTPLVRITGTLNSQRYISEVLEPVVLPYLQGLATAIFQQDNARPHDARIIQRFFVNHQVELLPWLARFPDLSLIENMWSMVAQLLTQITPPAETPDQLWQRVEGSWSAVPQEHIQSLFEPIPRRVATVISNNGGYSGY</sequence>
<dbReference type="Gene3D" id="3.30.420.10">
    <property type="entry name" value="Ribonuclease H-like superfamily/Ribonuclease H"/>
    <property type="match status" value="1"/>
</dbReference>
<evidence type="ECO:0000313" key="2">
    <source>
        <dbReference type="Proteomes" id="UP000887159"/>
    </source>
</evidence>